<proteinExistence type="predicted"/>
<organism evidence="2 3">
    <name type="scientific">Microbacterium terricola</name>
    <dbReference type="NCBI Taxonomy" id="344163"/>
    <lineage>
        <taxon>Bacteria</taxon>
        <taxon>Bacillati</taxon>
        <taxon>Actinomycetota</taxon>
        <taxon>Actinomycetes</taxon>
        <taxon>Micrococcales</taxon>
        <taxon>Microbacteriaceae</taxon>
        <taxon>Microbacterium</taxon>
    </lineage>
</organism>
<evidence type="ECO:0000256" key="1">
    <source>
        <dbReference type="SAM" id="Phobius"/>
    </source>
</evidence>
<reference evidence="2 3" key="1">
    <citation type="submission" date="2022-12" db="EMBL/GenBank/DDBJ databases">
        <title>Microbacterium terricola strain KV-448 chromosome, complete genome.</title>
        <authorList>
            <person name="Oshima T."/>
            <person name="Moriya T."/>
            <person name="Bessho Y."/>
        </authorList>
    </citation>
    <scope>NUCLEOTIDE SEQUENCE [LARGE SCALE GENOMIC DNA]</scope>
    <source>
        <strain evidence="2 3">KV-448</strain>
    </source>
</reference>
<evidence type="ECO:0008006" key="4">
    <source>
        <dbReference type="Google" id="ProtNLM"/>
    </source>
</evidence>
<keyword evidence="1" id="KW-1133">Transmembrane helix</keyword>
<evidence type="ECO:0000313" key="2">
    <source>
        <dbReference type="EMBL" id="BDV30056.1"/>
    </source>
</evidence>
<sequence>MSDRSTFGWATTGARLIAGTLVSAGFAVAVVTSISVPWPTITREPVSLTAVPAAEDSVLACDGDLLALGRDLADVARLTTAAPQAVTVAADPDGPEVAEDRLDGPVDGPLVLTAPAQDRTAVDVAAAGSATVDEDDLRGFAASACRPALMESWLVAGSGSTGAADLLLLANPGEVAATVDMTVYGGSGPQTPPGSGLILPAGAQRVIPLAGLVLGEESPVVRVTSTGAPVQAALQASITRTLEPGGVDQVGAVAAASPQQVIAGVAVTGGDGEDASTLVRLLAPAGETTATVTVFASGATTPAAEPLNVPLNAGVPTEVELRGLSDGRYTVIAESDEPIVASVWQALGLGEGSDFAWFTPAPEVTAVSMFATPAGPAPWLTLTNTGDEPITVHVRADDGSSDLALPVGAGATTSTRLAADAGYVLDSGGAAVHAGLSFTRAGALAGYPVWSSDAAAPPITVYP</sequence>
<gene>
    <name evidence="2" type="ORF">Microterr_07160</name>
</gene>
<protein>
    <recommendedName>
        <fullName evidence="4">Large extracellular alpha-helical protein</fullName>
    </recommendedName>
</protein>
<evidence type="ECO:0000313" key="3">
    <source>
        <dbReference type="Proteomes" id="UP001317779"/>
    </source>
</evidence>
<dbReference type="Pfam" id="PF18986">
    <property type="entry name" value="DUF5719"/>
    <property type="match status" value="1"/>
</dbReference>
<keyword evidence="3" id="KW-1185">Reference proteome</keyword>
<keyword evidence="1" id="KW-0812">Transmembrane</keyword>
<dbReference type="Proteomes" id="UP001317779">
    <property type="component" value="Chromosome"/>
</dbReference>
<accession>A0ABM8DX34</accession>
<dbReference type="InterPro" id="IPR043777">
    <property type="entry name" value="DUF5719"/>
</dbReference>
<keyword evidence="1" id="KW-0472">Membrane</keyword>
<name>A0ABM8DX34_9MICO</name>
<feature type="transmembrane region" description="Helical" evidence="1">
    <location>
        <begin position="12"/>
        <end position="38"/>
    </location>
</feature>
<dbReference type="EMBL" id="AP027141">
    <property type="protein sequence ID" value="BDV30056.1"/>
    <property type="molecule type" value="Genomic_DNA"/>
</dbReference>
<dbReference type="RefSeq" id="WP_263796097.1">
    <property type="nucleotide sequence ID" value="NZ_AP027141.1"/>
</dbReference>